<evidence type="ECO:0000313" key="3">
    <source>
        <dbReference type="Proteomes" id="UP000075809"/>
    </source>
</evidence>
<protein>
    <recommendedName>
        <fullName evidence="1">MADF domain-containing protein</fullName>
    </recommendedName>
</protein>
<feature type="domain" description="MADF" evidence="1">
    <location>
        <begin position="29"/>
        <end position="126"/>
    </location>
</feature>
<accession>A0A151WG47</accession>
<keyword evidence="3" id="KW-1185">Reference proteome</keyword>
<dbReference type="Proteomes" id="UP000075809">
    <property type="component" value="Unassembled WGS sequence"/>
</dbReference>
<dbReference type="PANTHER" id="PTHR21505">
    <property type="entry name" value="MADF DOMAIN-CONTAINING PROTEIN-RELATED"/>
    <property type="match status" value="1"/>
</dbReference>
<gene>
    <name evidence="2" type="ORF">ALC60_14197</name>
</gene>
<dbReference type="InterPro" id="IPR006578">
    <property type="entry name" value="MADF-dom"/>
</dbReference>
<evidence type="ECO:0000313" key="2">
    <source>
        <dbReference type="EMBL" id="KYQ46794.1"/>
    </source>
</evidence>
<dbReference type="PANTHER" id="PTHR21505:SF12">
    <property type="entry name" value="MADF DOMAIN-CONTAINING PROTEIN-RELATED"/>
    <property type="match status" value="1"/>
</dbReference>
<organism evidence="2 3">
    <name type="scientific">Mycetomoellerius zeteki</name>
    <dbReference type="NCBI Taxonomy" id="64791"/>
    <lineage>
        <taxon>Eukaryota</taxon>
        <taxon>Metazoa</taxon>
        <taxon>Ecdysozoa</taxon>
        <taxon>Arthropoda</taxon>
        <taxon>Hexapoda</taxon>
        <taxon>Insecta</taxon>
        <taxon>Pterygota</taxon>
        <taxon>Neoptera</taxon>
        <taxon>Endopterygota</taxon>
        <taxon>Hymenoptera</taxon>
        <taxon>Apocrita</taxon>
        <taxon>Aculeata</taxon>
        <taxon>Formicoidea</taxon>
        <taxon>Formicidae</taxon>
        <taxon>Myrmicinae</taxon>
        <taxon>Mycetomoellerius</taxon>
    </lineage>
</organism>
<name>A0A151WG47_9HYME</name>
<evidence type="ECO:0000259" key="1">
    <source>
        <dbReference type="PROSITE" id="PS51029"/>
    </source>
</evidence>
<dbReference type="SMART" id="SM00595">
    <property type="entry name" value="MADF"/>
    <property type="match status" value="1"/>
</dbReference>
<reference evidence="2 3" key="1">
    <citation type="submission" date="2015-09" db="EMBL/GenBank/DDBJ databases">
        <title>Trachymyrmex zeteki WGS genome.</title>
        <authorList>
            <person name="Nygaard S."/>
            <person name="Hu H."/>
            <person name="Boomsma J."/>
            <person name="Zhang G."/>
        </authorList>
    </citation>
    <scope>NUCLEOTIDE SEQUENCE [LARGE SCALE GENOMIC DNA]</scope>
    <source>
        <strain evidence="2">Tzet28-1</strain>
        <tissue evidence="2">Whole body</tissue>
    </source>
</reference>
<dbReference type="EMBL" id="KQ983193">
    <property type="protein sequence ID" value="KYQ46794.1"/>
    <property type="molecule type" value="Genomic_DNA"/>
</dbReference>
<proteinExistence type="predicted"/>
<sequence length="129" mass="15170">MEDFGKDLEEDLEVTESEASEAQIVTWRTLIDLVRENPILYEKQHKSYNKKSDKYLIWTHIGALLIPPMIGPATEKEFYRLRQKFGKERRKILQSQARSGAGGNDTAYKSNWILYNDLMFLVDYIQPRQ</sequence>
<dbReference type="AlphaFoldDB" id="A0A151WG47"/>
<dbReference type="STRING" id="64791.A0A151WG47"/>
<dbReference type="Pfam" id="PF10545">
    <property type="entry name" value="MADF_DNA_bdg"/>
    <property type="match status" value="1"/>
</dbReference>
<dbReference type="PROSITE" id="PS51029">
    <property type="entry name" value="MADF"/>
    <property type="match status" value="1"/>
</dbReference>